<protein>
    <submittedName>
        <fullName evidence="2">Formylglycine-generating enzyme family protein</fullName>
    </submittedName>
</protein>
<dbReference type="PANTHER" id="PTHR23150:SF19">
    <property type="entry name" value="FORMYLGLYCINE-GENERATING ENZYME"/>
    <property type="match status" value="1"/>
</dbReference>
<gene>
    <name evidence="2" type="ORF">ACFQ4P_03880</name>
</gene>
<dbReference type="RefSeq" id="WP_203626311.1">
    <property type="nucleotide sequence ID" value="NZ_BOLQ01000003.1"/>
</dbReference>
<dbReference type="InterPro" id="IPR042095">
    <property type="entry name" value="SUMF_sf"/>
</dbReference>
<evidence type="ECO:0000313" key="2">
    <source>
        <dbReference type="EMBL" id="MFD1429389.1"/>
    </source>
</evidence>
<evidence type="ECO:0000259" key="1">
    <source>
        <dbReference type="Pfam" id="PF03781"/>
    </source>
</evidence>
<dbReference type="PANTHER" id="PTHR23150">
    <property type="entry name" value="SULFATASE MODIFYING FACTOR 1, 2"/>
    <property type="match status" value="1"/>
</dbReference>
<feature type="domain" description="Sulfatase-modifying factor enzyme-like" evidence="1">
    <location>
        <begin position="1"/>
        <end position="284"/>
    </location>
</feature>
<reference evidence="3" key="1">
    <citation type="journal article" date="2019" name="Int. J. Syst. Evol. Microbiol.">
        <title>The Global Catalogue of Microorganisms (GCM) 10K type strain sequencing project: providing services to taxonomists for standard genome sequencing and annotation.</title>
        <authorList>
            <consortium name="The Broad Institute Genomics Platform"/>
            <consortium name="The Broad Institute Genome Sequencing Center for Infectious Disease"/>
            <person name="Wu L."/>
            <person name="Ma J."/>
        </authorList>
    </citation>
    <scope>NUCLEOTIDE SEQUENCE [LARGE SCALE GENOMIC DNA]</scope>
    <source>
        <strain evidence="3">CCM 8980</strain>
    </source>
</reference>
<name>A0ABW4CF03_9LACO</name>
<dbReference type="InterPro" id="IPR016187">
    <property type="entry name" value="CTDL_fold"/>
</dbReference>
<dbReference type="EMBL" id="JBHTOC010000004">
    <property type="protein sequence ID" value="MFD1429389.1"/>
    <property type="molecule type" value="Genomic_DNA"/>
</dbReference>
<dbReference type="Pfam" id="PF03781">
    <property type="entry name" value="FGE-sulfatase"/>
    <property type="match status" value="1"/>
</dbReference>
<accession>A0ABW4CF03</accession>
<proteinExistence type="predicted"/>
<dbReference type="SUPFAM" id="SSF56436">
    <property type="entry name" value="C-type lectin-like"/>
    <property type="match status" value="1"/>
</dbReference>
<keyword evidence="3" id="KW-1185">Reference proteome</keyword>
<dbReference type="Proteomes" id="UP001597196">
    <property type="component" value="Unassembled WGS sequence"/>
</dbReference>
<dbReference type="InterPro" id="IPR005532">
    <property type="entry name" value="SUMF_dom"/>
</dbReference>
<dbReference type="InterPro" id="IPR051043">
    <property type="entry name" value="Sulfatase_Mod_Factor_Kinase"/>
</dbReference>
<organism evidence="2 3">
    <name type="scientific">Lacticaseibacillus mingshuiensis</name>
    <dbReference type="NCBI Taxonomy" id="2799574"/>
    <lineage>
        <taxon>Bacteria</taxon>
        <taxon>Bacillati</taxon>
        <taxon>Bacillota</taxon>
        <taxon>Bacilli</taxon>
        <taxon>Lactobacillales</taxon>
        <taxon>Lactobacillaceae</taxon>
        <taxon>Lacticaseibacillus</taxon>
    </lineage>
</organism>
<dbReference type="Gene3D" id="3.90.1580.10">
    <property type="entry name" value="paralog of FGE (formylglycine-generating enzyme)"/>
    <property type="match status" value="1"/>
</dbReference>
<sequence length="286" mass="31858">MIRIQGGTYNIGTNADDGFIEDVEKPVTAVTVAPFEIGETTVTNAEFAAFVKATGYQTDSERIGWSYVFHLLMSEAAKQDAMPLPRMEWWYGVRGATWDHPFGPDSTIENRLDHPVVQVSRNDAVAYCQWAGVRLPTEAEWEIAAKGGTTNTKWPWGDDALVPDGTYMANTFQGDFPWVNEKTDGFVGTAPVRSFTPNGYGLWQMIGNVWEWCVNPRYIPLAAFQTTSGPAFWAQYQAHDDADYATKGGSFLCHESYCKRYRIAARNGNTGESASSNMGFRVVRDL</sequence>
<comment type="caution">
    <text evidence="2">The sequence shown here is derived from an EMBL/GenBank/DDBJ whole genome shotgun (WGS) entry which is preliminary data.</text>
</comment>
<evidence type="ECO:0000313" key="3">
    <source>
        <dbReference type="Proteomes" id="UP001597196"/>
    </source>
</evidence>